<feature type="active site" description="Proton donor" evidence="1">
    <location>
        <position position="132"/>
    </location>
</feature>
<organism evidence="4 5">
    <name type="scientific">Candidatus Giovannonibacteria bacterium RIFCSPHIGHO2_12_FULL_43_15</name>
    <dbReference type="NCBI Taxonomy" id="1798341"/>
    <lineage>
        <taxon>Bacteria</taxon>
        <taxon>Candidatus Giovannoniibacteriota</taxon>
    </lineage>
</organism>
<dbReference type="InterPro" id="IPR014710">
    <property type="entry name" value="RmlC-like_jellyroll"/>
</dbReference>
<evidence type="ECO:0000256" key="2">
    <source>
        <dbReference type="PIRSR" id="PIRSR600888-3"/>
    </source>
</evidence>
<dbReference type="EMBL" id="MFHT01000020">
    <property type="protein sequence ID" value="OGF77384.1"/>
    <property type="molecule type" value="Genomic_DNA"/>
</dbReference>
<dbReference type="UniPathway" id="UPA00124"/>
<dbReference type="GO" id="GO:0005829">
    <property type="term" value="C:cytosol"/>
    <property type="evidence" value="ECO:0007669"/>
    <property type="project" value="TreeGrafter"/>
</dbReference>
<evidence type="ECO:0000256" key="1">
    <source>
        <dbReference type="PIRSR" id="PIRSR600888-1"/>
    </source>
</evidence>
<dbReference type="InterPro" id="IPR011051">
    <property type="entry name" value="RmlC_Cupin_sf"/>
</dbReference>
<accession>A0A1F5WP47</accession>
<name>A0A1F5WP47_9BACT</name>
<dbReference type="SUPFAM" id="SSF51182">
    <property type="entry name" value="RmlC-like cupins"/>
    <property type="match status" value="1"/>
</dbReference>
<comment type="similarity">
    <text evidence="3">Belongs to the dTDP-4-dehydrorhamnose 3,5-epimerase family.</text>
</comment>
<dbReference type="PANTHER" id="PTHR21047">
    <property type="entry name" value="DTDP-6-DEOXY-D-GLUCOSE-3,5 EPIMERASE"/>
    <property type="match status" value="1"/>
</dbReference>
<protein>
    <recommendedName>
        <fullName evidence="3">dTDP-4-dehydrorhamnose 3,5-epimerase</fullName>
        <ecNumber evidence="3">5.1.3.13</ecNumber>
    </recommendedName>
    <alternativeName>
        <fullName evidence="3">Thymidine diphospho-4-keto-rhamnose 3,5-epimerase</fullName>
    </alternativeName>
</protein>
<dbReference type="PANTHER" id="PTHR21047:SF2">
    <property type="entry name" value="THYMIDINE DIPHOSPHO-4-KETO-RHAMNOSE 3,5-EPIMERASE"/>
    <property type="match status" value="1"/>
</dbReference>
<dbReference type="GO" id="GO:0019305">
    <property type="term" value="P:dTDP-rhamnose biosynthetic process"/>
    <property type="evidence" value="ECO:0007669"/>
    <property type="project" value="UniProtKB-UniRule"/>
</dbReference>
<dbReference type="InterPro" id="IPR000888">
    <property type="entry name" value="RmlC-like"/>
</dbReference>
<evidence type="ECO:0000256" key="3">
    <source>
        <dbReference type="RuleBase" id="RU364069"/>
    </source>
</evidence>
<comment type="function">
    <text evidence="3">Catalyzes the epimerization of the C3' and C5'positions of dTDP-6-deoxy-D-xylo-4-hexulose, forming dTDP-6-deoxy-L-lyxo-4-hexulose.</text>
</comment>
<comment type="caution">
    <text evidence="4">The sequence shown here is derived from an EMBL/GenBank/DDBJ whole genome shotgun (WGS) entry which is preliminary data.</text>
</comment>
<sequence length="189" mass="21905">MLFKKTKLEGVWIIELEPNADTRGFFARTYDKKLFEEHGIARDWVEESESFSKHKGTVRGLHFQYPPHWEGKLMRISSGEAFLVWVDLRKNSLTFGQWDSLVLTPEKRSMIYTPRGFANGLCTLSDNCTLLYKIDNQYHPEKQDTVLWNDVDLGIEWPVKEAKELSERDTNAKSFKEFLSACGGLSGYE</sequence>
<dbReference type="CDD" id="cd00438">
    <property type="entry name" value="cupin_RmlC"/>
    <property type="match status" value="1"/>
</dbReference>
<reference evidence="4 5" key="1">
    <citation type="journal article" date="2016" name="Nat. Commun.">
        <title>Thousands of microbial genomes shed light on interconnected biogeochemical processes in an aquifer system.</title>
        <authorList>
            <person name="Anantharaman K."/>
            <person name="Brown C.T."/>
            <person name="Hug L.A."/>
            <person name="Sharon I."/>
            <person name="Castelle C.J."/>
            <person name="Probst A.J."/>
            <person name="Thomas B.C."/>
            <person name="Singh A."/>
            <person name="Wilkins M.J."/>
            <person name="Karaoz U."/>
            <person name="Brodie E.L."/>
            <person name="Williams K.H."/>
            <person name="Hubbard S.S."/>
            <person name="Banfield J.F."/>
        </authorList>
    </citation>
    <scope>NUCLEOTIDE SEQUENCE [LARGE SCALE GENOMIC DNA]</scope>
</reference>
<gene>
    <name evidence="4" type="ORF">A3F23_00350</name>
</gene>
<evidence type="ECO:0000313" key="5">
    <source>
        <dbReference type="Proteomes" id="UP000177723"/>
    </source>
</evidence>
<comment type="subunit">
    <text evidence="3">Homodimer.</text>
</comment>
<dbReference type="AlphaFoldDB" id="A0A1F5WP47"/>
<dbReference type="Gene3D" id="2.60.120.10">
    <property type="entry name" value="Jelly Rolls"/>
    <property type="match status" value="1"/>
</dbReference>
<dbReference type="Pfam" id="PF00908">
    <property type="entry name" value="dTDP_sugar_isom"/>
    <property type="match status" value="1"/>
</dbReference>
<evidence type="ECO:0000313" key="4">
    <source>
        <dbReference type="EMBL" id="OGF77384.1"/>
    </source>
</evidence>
<comment type="pathway">
    <text evidence="3">Carbohydrate biosynthesis; dTDP-L-rhamnose biosynthesis.</text>
</comment>
<dbReference type="GO" id="GO:0000271">
    <property type="term" value="P:polysaccharide biosynthetic process"/>
    <property type="evidence" value="ECO:0007669"/>
    <property type="project" value="TreeGrafter"/>
</dbReference>
<feature type="active site" description="Proton acceptor" evidence="1">
    <location>
        <position position="62"/>
    </location>
</feature>
<proteinExistence type="inferred from homology"/>
<dbReference type="GO" id="GO:0008830">
    <property type="term" value="F:dTDP-4-dehydrorhamnose 3,5-epimerase activity"/>
    <property type="evidence" value="ECO:0007669"/>
    <property type="project" value="UniProtKB-UniRule"/>
</dbReference>
<dbReference type="EC" id="5.1.3.13" evidence="3"/>
<dbReference type="Proteomes" id="UP000177723">
    <property type="component" value="Unassembled WGS sequence"/>
</dbReference>
<comment type="catalytic activity">
    <reaction evidence="3">
        <text>dTDP-4-dehydro-6-deoxy-alpha-D-glucose = dTDP-4-dehydro-beta-L-rhamnose</text>
        <dbReference type="Rhea" id="RHEA:16969"/>
        <dbReference type="ChEBI" id="CHEBI:57649"/>
        <dbReference type="ChEBI" id="CHEBI:62830"/>
        <dbReference type="EC" id="5.1.3.13"/>
    </reaction>
</comment>
<feature type="site" description="Participates in a stacking interaction with the thymidine ring of dTDP-4-oxo-6-deoxyglucose" evidence="2">
    <location>
        <position position="138"/>
    </location>
</feature>
<keyword evidence="3" id="KW-0413">Isomerase</keyword>
<dbReference type="NCBIfam" id="TIGR01221">
    <property type="entry name" value="rmlC"/>
    <property type="match status" value="1"/>
</dbReference>